<dbReference type="SUPFAM" id="SSF111352">
    <property type="entry name" value="Ammonium transporter"/>
    <property type="match status" value="1"/>
</dbReference>
<feature type="domain" description="Ammonium transporter AmtB-like" evidence="7">
    <location>
        <begin position="8"/>
        <end position="130"/>
    </location>
</feature>
<sequence>MDEQGDSAWQLTAATLVRLQSVPGLVILYVSIVKKQRVVNSAFMALNAFASVHVCWGYQISFGDKMTRFLGRPDISLDQKFLLGQAFLGYLPNAPMVYFQIVFAAIALFLVAGKDEFSCMDAVCAAVAYLLLHYYCLLCGAKDRERSPPNYIVLMLAGSGLLWMGWSGFNGGDLTLSVQMHLWPFLTLTSAVPLRLSDEELQTGDDAIHGEEAYALWGHGEKYESIHGIIQFMVLKISLKMCRKVVKLRWLDLAVLICRALEVFPLFFLHAAVFLQFFFRSYGRIGAGGNLQLYGP</sequence>
<evidence type="ECO:0000256" key="6">
    <source>
        <dbReference type="SAM" id="Phobius"/>
    </source>
</evidence>
<evidence type="ECO:0000313" key="8">
    <source>
        <dbReference type="EMBL" id="KAJ6708974.1"/>
    </source>
</evidence>
<feature type="transmembrane region" description="Helical" evidence="6">
    <location>
        <begin position="117"/>
        <end position="138"/>
    </location>
</feature>
<evidence type="ECO:0000313" key="9">
    <source>
        <dbReference type="Proteomes" id="UP001151752"/>
    </source>
</evidence>
<dbReference type="Pfam" id="PF00909">
    <property type="entry name" value="Ammonium_transp"/>
    <property type="match status" value="1"/>
</dbReference>
<keyword evidence="5 6" id="KW-0472">Membrane</keyword>
<feature type="transmembrane region" description="Helical" evidence="6">
    <location>
        <begin position="150"/>
        <end position="169"/>
    </location>
</feature>
<dbReference type="PANTHER" id="PTHR43029">
    <property type="entry name" value="AMMONIUM TRANSPORTER MEP2"/>
    <property type="match status" value="1"/>
</dbReference>
<evidence type="ECO:0000256" key="1">
    <source>
        <dbReference type="ARBA" id="ARBA00004141"/>
    </source>
</evidence>
<feature type="transmembrane region" description="Helical" evidence="6">
    <location>
        <begin position="38"/>
        <end position="60"/>
    </location>
</feature>
<comment type="caution">
    <text evidence="8">The sequence shown here is derived from an EMBL/GenBank/DDBJ whole genome shotgun (WGS) entry which is preliminary data.</text>
</comment>
<reference evidence="8" key="1">
    <citation type="submission" date="2022-11" db="EMBL/GenBank/DDBJ databases">
        <authorList>
            <person name="Hyden B.L."/>
            <person name="Feng K."/>
            <person name="Yates T."/>
            <person name="Jawdy S."/>
            <person name="Smart L.B."/>
            <person name="Muchero W."/>
        </authorList>
    </citation>
    <scope>NUCLEOTIDE SEQUENCE</scope>
    <source>
        <tissue evidence="8">Shoot tip</tissue>
    </source>
</reference>
<comment type="subcellular location">
    <subcellularLocation>
        <location evidence="1">Membrane</location>
        <topology evidence="1">Multi-pass membrane protein</topology>
    </subcellularLocation>
</comment>
<dbReference type="InterPro" id="IPR029020">
    <property type="entry name" value="Ammonium/urea_transptr"/>
</dbReference>
<dbReference type="InterPro" id="IPR001905">
    <property type="entry name" value="Ammonium_transpt"/>
</dbReference>
<evidence type="ECO:0000256" key="2">
    <source>
        <dbReference type="ARBA" id="ARBA00005887"/>
    </source>
</evidence>
<dbReference type="GO" id="GO:0008519">
    <property type="term" value="F:ammonium channel activity"/>
    <property type="evidence" value="ECO:0007669"/>
    <property type="project" value="InterPro"/>
</dbReference>
<comment type="similarity">
    <text evidence="2">Belongs to the ammonia transporter channel (TC 1.A.11.2) family.</text>
</comment>
<proteinExistence type="inferred from homology"/>
<evidence type="ECO:0000256" key="3">
    <source>
        <dbReference type="ARBA" id="ARBA00022692"/>
    </source>
</evidence>
<feature type="transmembrane region" description="Helical" evidence="6">
    <location>
        <begin position="12"/>
        <end position="32"/>
    </location>
</feature>
<dbReference type="Proteomes" id="UP001151752">
    <property type="component" value="Chromosome 2"/>
</dbReference>
<dbReference type="InterPro" id="IPR024041">
    <property type="entry name" value="NH4_transpt_AmtB-like_dom"/>
</dbReference>
<protein>
    <submittedName>
        <fullName evidence="8">AMMONIUM TRANSPORTER 4 MEMBER 1-RELATED</fullName>
    </submittedName>
</protein>
<dbReference type="GO" id="GO:0005886">
    <property type="term" value="C:plasma membrane"/>
    <property type="evidence" value="ECO:0007669"/>
    <property type="project" value="TreeGrafter"/>
</dbReference>
<accession>A0A9Q0QMX9</accession>
<evidence type="ECO:0000256" key="4">
    <source>
        <dbReference type="ARBA" id="ARBA00022989"/>
    </source>
</evidence>
<keyword evidence="4 6" id="KW-1133">Transmembrane helix</keyword>
<organism evidence="8 9">
    <name type="scientific">Salix koriyanagi</name>
    <dbReference type="NCBI Taxonomy" id="2511006"/>
    <lineage>
        <taxon>Eukaryota</taxon>
        <taxon>Viridiplantae</taxon>
        <taxon>Streptophyta</taxon>
        <taxon>Embryophyta</taxon>
        <taxon>Tracheophyta</taxon>
        <taxon>Spermatophyta</taxon>
        <taxon>Magnoliopsida</taxon>
        <taxon>eudicotyledons</taxon>
        <taxon>Gunneridae</taxon>
        <taxon>Pentapetalae</taxon>
        <taxon>rosids</taxon>
        <taxon>fabids</taxon>
        <taxon>Malpighiales</taxon>
        <taxon>Salicaceae</taxon>
        <taxon>Saliceae</taxon>
        <taxon>Salix</taxon>
    </lineage>
</organism>
<name>A0A9Q0QMX9_9ROSI</name>
<dbReference type="EMBL" id="JAPFFM010000015">
    <property type="protein sequence ID" value="KAJ6708974.1"/>
    <property type="molecule type" value="Genomic_DNA"/>
</dbReference>
<evidence type="ECO:0000259" key="7">
    <source>
        <dbReference type="Pfam" id="PF00909"/>
    </source>
</evidence>
<feature type="transmembrane region" description="Helical" evidence="6">
    <location>
        <begin position="81"/>
        <end position="111"/>
    </location>
</feature>
<feature type="transmembrane region" description="Helical" evidence="6">
    <location>
        <begin position="253"/>
        <end position="275"/>
    </location>
</feature>
<reference evidence="8" key="2">
    <citation type="journal article" date="2023" name="Int. J. Mol. Sci.">
        <title>De Novo Assembly and Annotation of 11 Diverse Shrub Willow (Salix) Genomes Reveals Novel Gene Organization in Sex-Linked Regions.</title>
        <authorList>
            <person name="Hyden B."/>
            <person name="Feng K."/>
            <person name="Yates T.B."/>
            <person name="Jawdy S."/>
            <person name="Cereghino C."/>
            <person name="Smart L.B."/>
            <person name="Muchero W."/>
        </authorList>
    </citation>
    <scope>NUCLEOTIDE SEQUENCE</scope>
    <source>
        <tissue evidence="8">Shoot tip</tissue>
    </source>
</reference>
<keyword evidence="3 6" id="KW-0812">Transmembrane</keyword>
<dbReference type="Gene3D" id="1.10.3430.10">
    <property type="entry name" value="Ammonium transporter AmtB like domains"/>
    <property type="match status" value="2"/>
</dbReference>
<evidence type="ECO:0000256" key="5">
    <source>
        <dbReference type="ARBA" id="ARBA00023136"/>
    </source>
</evidence>
<dbReference type="PANTHER" id="PTHR43029:SF11">
    <property type="entry name" value="AMMONIUM TRANSPORTER"/>
    <property type="match status" value="1"/>
</dbReference>
<dbReference type="AlphaFoldDB" id="A0A9Q0QMX9"/>
<gene>
    <name evidence="8" type="ORF">OIU74_010140</name>
</gene>
<keyword evidence="9" id="KW-1185">Reference proteome</keyword>